<evidence type="ECO:0000259" key="3">
    <source>
        <dbReference type="PROSITE" id="PS51471"/>
    </source>
</evidence>
<evidence type="ECO:0000313" key="4">
    <source>
        <dbReference type="EMBL" id="BBG95439.1"/>
    </source>
</evidence>
<dbReference type="EMBL" id="AP019297">
    <property type="protein sequence ID" value="BBG95439.1"/>
    <property type="molecule type" value="Genomic_DNA"/>
</dbReference>
<dbReference type="InterPro" id="IPR026992">
    <property type="entry name" value="DIOX_N"/>
</dbReference>
<feature type="domain" description="Fe2OG dioxygenase" evidence="3">
    <location>
        <begin position="538"/>
        <end position="637"/>
    </location>
</feature>
<sequence>MIFNKIENKDIQLLMGALAEAYKHSLLDKQPIPLDYGSVRTLPESHIWLDQSDESPYVAHSTGPISPPVIDLMDPDAPRLIIQACETWGVFQLIGHGIPTKLMEDVESEAEKLFGLPVDQKLKALRSPGGGAGYGLPHISPFFNKHMWHEGFTIMGSPIYHTRQLWPQAYQGETMVDYQNQLKALTEQLIRIIFKSLNINSEEVDWLKDSQGSSTALQLNSYPACPDPTRAMGLAPHTDTSLITILQSKTSGLQVFKEGAGWILVQPIPGALIVNVGDFLHILSNGVFTTVRHRVVVTHIQRFSAAHFYAPPGDVIVSPVMSKDFGEVPRYRSVSVKGQLLMGALAESYKDTLLEPQHIPLDYGSVHTLPDSHVWLDESDESPPGVHSTGPPVIDLADPDAARLIIQACETWGVFQLIGHGIPTKLMEDVQSEAEKLFDLPVDQKMKALRSPGGSQSGYGLPPISPFFEKLMWHEGYHIMGSPIDHAKLLWPNDYQGDTMVHYRSQLKALTEQLIRIIFKSLNINPDEVAWLKESQGLSIGLQLNCYPPCPDPTRAMGIAPHTDTSLITVLQQSKVSGLQVFKEGAGWVLVQPVPGAITVNLGDFFHILSNGVFTTVRHRVVATRIRRLSFAYFYAPPGDFIVSPVLSKDFGEVPRYQTLSVKEYVGIKGKHFEKALSVHFMARRV</sequence>
<dbReference type="Pfam" id="PF14226">
    <property type="entry name" value="DIOX_N"/>
    <property type="match status" value="2"/>
</dbReference>
<dbReference type="InterPro" id="IPR050231">
    <property type="entry name" value="Iron_ascorbate_oxido_reductase"/>
</dbReference>
<dbReference type="Pfam" id="PF03171">
    <property type="entry name" value="2OG-FeII_Oxy"/>
    <property type="match status" value="2"/>
</dbReference>
<reference evidence="4" key="1">
    <citation type="journal article" date="2019" name="Science">
        <title>Mutation of a bHLH transcription factor allowed almond domestication.</title>
        <authorList>
            <person name="Sanchez-Perez R."/>
            <person name="Pavan S."/>
            <person name="Mazzeo R."/>
            <person name="Moldovan C."/>
            <person name="Aiese Cigliano R."/>
            <person name="Del Cueto J."/>
            <person name="Ricciardi F."/>
            <person name="Lotti C."/>
            <person name="Ricciardi L."/>
            <person name="Dicenta F."/>
            <person name="Lopez-Marques R.L."/>
            <person name="Lindberg Moller B."/>
        </authorList>
    </citation>
    <scope>NUCLEOTIDE SEQUENCE</scope>
</reference>
<dbReference type="InterPro" id="IPR044861">
    <property type="entry name" value="IPNS-like_FE2OG_OXY"/>
</dbReference>
<dbReference type="SUPFAM" id="SSF51197">
    <property type="entry name" value="Clavaminate synthase-like"/>
    <property type="match status" value="2"/>
</dbReference>
<name>A0A4Y1QUE9_PRUDU</name>
<dbReference type="InterPro" id="IPR027443">
    <property type="entry name" value="IPNS-like_sf"/>
</dbReference>
<dbReference type="InterPro" id="IPR005123">
    <property type="entry name" value="Oxoglu/Fe-dep_dioxygenase_dom"/>
</dbReference>
<dbReference type="PROSITE" id="PS51471">
    <property type="entry name" value="FE2OG_OXY"/>
    <property type="match status" value="2"/>
</dbReference>
<proteinExistence type="predicted"/>
<evidence type="ECO:0000256" key="2">
    <source>
        <dbReference type="ARBA" id="ARBA00023004"/>
    </source>
</evidence>
<protein>
    <submittedName>
        <fullName evidence="4">Gibberellin 3-oxidase 1</fullName>
    </submittedName>
</protein>
<keyword evidence="1" id="KW-0479">Metal-binding</keyword>
<dbReference type="PANTHER" id="PTHR47990">
    <property type="entry name" value="2-OXOGLUTARATE (2OG) AND FE(II)-DEPENDENT OXYGENASE SUPERFAMILY PROTEIN-RELATED"/>
    <property type="match status" value="1"/>
</dbReference>
<evidence type="ECO:0000256" key="1">
    <source>
        <dbReference type="ARBA" id="ARBA00022723"/>
    </source>
</evidence>
<dbReference type="GO" id="GO:0046872">
    <property type="term" value="F:metal ion binding"/>
    <property type="evidence" value="ECO:0007669"/>
    <property type="project" value="UniProtKB-KW"/>
</dbReference>
<organism evidence="4">
    <name type="scientific">Prunus dulcis</name>
    <name type="common">Almond</name>
    <name type="synonym">Amygdalus dulcis</name>
    <dbReference type="NCBI Taxonomy" id="3755"/>
    <lineage>
        <taxon>Eukaryota</taxon>
        <taxon>Viridiplantae</taxon>
        <taxon>Streptophyta</taxon>
        <taxon>Embryophyta</taxon>
        <taxon>Tracheophyta</taxon>
        <taxon>Spermatophyta</taxon>
        <taxon>Magnoliopsida</taxon>
        <taxon>eudicotyledons</taxon>
        <taxon>Gunneridae</taxon>
        <taxon>Pentapetalae</taxon>
        <taxon>rosids</taxon>
        <taxon>fabids</taxon>
        <taxon>Rosales</taxon>
        <taxon>Rosaceae</taxon>
        <taxon>Amygdaloideae</taxon>
        <taxon>Amygdaleae</taxon>
        <taxon>Prunus</taxon>
    </lineage>
</organism>
<dbReference type="AlphaFoldDB" id="A0A4Y1QUE9"/>
<feature type="domain" description="Fe2OG dioxygenase" evidence="3">
    <location>
        <begin position="213"/>
        <end position="311"/>
    </location>
</feature>
<gene>
    <name evidence="4" type="ORF">Prudu_003982</name>
</gene>
<accession>A0A4Y1QUE9</accession>
<dbReference type="Gene3D" id="2.60.120.330">
    <property type="entry name" value="B-lactam Antibiotic, Isopenicillin N Synthase, Chain"/>
    <property type="match status" value="2"/>
</dbReference>
<keyword evidence="2" id="KW-0408">Iron</keyword>